<dbReference type="InterPro" id="IPR015914">
    <property type="entry name" value="PAPs_N"/>
</dbReference>
<feature type="compositionally biased region" description="Polar residues" evidence="4">
    <location>
        <begin position="26"/>
        <end position="40"/>
    </location>
</feature>
<evidence type="ECO:0000313" key="7">
    <source>
        <dbReference type="Proteomes" id="UP000002748"/>
    </source>
</evidence>
<keyword evidence="2" id="KW-0325">Glycoprotein</keyword>
<dbReference type="CDD" id="cd00063">
    <property type="entry name" value="FN3"/>
    <property type="match status" value="1"/>
</dbReference>
<feature type="domain" description="Fibronectin type-III" evidence="5">
    <location>
        <begin position="64"/>
        <end position="160"/>
    </location>
</feature>
<dbReference type="Pfam" id="PF16656">
    <property type="entry name" value="Pur_ac_phosph_N"/>
    <property type="match status" value="1"/>
</dbReference>
<keyword evidence="3" id="KW-0378">Hydrolase</keyword>
<dbReference type="EC" id="3.1.3.2" evidence="3"/>
<dbReference type="RefSeq" id="XP_014178657.1">
    <property type="nucleotide sequence ID" value="XM_014323182.1"/>
</dbReference>
<organism evidence="6 7">
    <name type="scientific">Trichosporon asahii var. asahii (strain ATCC 90039 / CBS 2479 / JCM 2466 / KCTC 7840 / NBRC 103889/ NCYC 2677 / UAMH 7654)</name>
    <name type="common">Yeast</name>
    <dbReference type="NCBI Taxonomy" id="1186058"/>
    <lineage>
        <taxon>Eukaryota</taxon>
        <taxon>Fungi</taxon>
        <taxon>Dikarya</taxon>
        <taxon>Basidiomycota</taxon>
        <taxon>Agaricomycotina</taxon>
        <taxon>Tremellomycetes</taxon>
        <taxon>Trichosporonales</taxon>
        <taxon>Trichosporonaceae</taxon>
        <taxon>Trichosporon</taxon>
    </lineage>
</organism>
<dbReference type="VEuPathDB" id="FungiDB:A1Q1_03350"/>
<dbReference type="InterPro" id="IPR003961">
    <property type="entry name" value="FN3_dom"/>
</dbReference>
<name>J4UAJ1_TRIAS</name>
<accession>J4UAJ1</accession>
<dbReference type="GO" id="GO:0003993">
    <property type="term" value="F:acid phosphatase activity"/>
    <property type="evidence" value="ECO:0007669"/>
    <property type="project" value="UniProtKB-EC"/>
</dbReference>
<proteinExistence type="inferred from homology"/>
<dbReference type="Proteomes" id="UP000002748">
    <property type="component" value="Unassembled WGS sequence"/>
</dbReference>
<feature type="region of interest" description="Disordered" evidence="4">
    <location>
        <begin position="536"/>
        <end position="584"/>
    </location>
</feature>
<dbReference type="PROSITE" id="PS50853">
    <property type="entry name" value="FN3"/>
    <property type="match status" value="1"/>
</dbReference>
<dbReference type="Pfam" id="PF00149">
    <property type="entry name" value="Metallophos"/>
    <property type="match status" value="1"/>
</dbReference>
<sequence>MPSTTASLLLALVGAAAVNAAPVNQTTSASNGTAPSNGSANAVPGKSEYPLVTAPGEEPYNLYEPLQQRVAIVNATTMAVSWNTYRPLDTDAVIHYGLDPLNLDRIATTEQTTFETSRTWSHHGVLTGLQPKTEYHYRVAYTNCFACNTLPTYTFTTPRERGDESAYSVAVVADMGLMGPEGLSDTAGTGAGGALGPNETNTIQSLVQNLDAYEHLIHIGDLAYADYFLKESVGGYFGLSAQDVQPTRERVVDKYEELNEIFYDQIQPISAQKAYMVAVGNHESNCDNGGVKDKANNITYTADYCLPGQVNFTAYNEHWRMPGKPGDTRNFWYSYDDGMVHYIILNFETDFGAGIYGPDEVGGDGKQMSGPRGAVNEQIDWLKADLAAVDRSKTPWVLAFGHRPWYVGIDDARCKPCQAAFEQILYDGNVDVVLTGHDHVYSRSWPVYNYTTDPNGYDNPRAPVYITNGLGGHYDGVDALSNPLPGDIAHGIEAVYGWSRLTFANRTHLRQEFVAARNSSVLDSFWLYREHAEGAPNNGSGHGHGHDNGNHNGHNNGKGNGGHDNGNHNGQNKGNNGNGHGNKW</sequence>
<comment type="caution">
    <text evidence="6">The sequence shown here is derived from an EMBL/GenBank/DDBJ whole genome shotgun (WGS) entry which is preliminary data.</text>
</comment>
<evidence type="ECO:0000313" key="6">
    <source>
        <dbReference type="EMBL" id="EJT47775.1"/>
    </source>
</evidence>
<protein>
    <recommendedName>
        <fullName evidence="3">Purple acid phosphatase</fullName>
        <ecNumber evidence="3">3.1.3.2</ecNumber>
    </recommendedName>
</protein>
<dbReference type="InterPro" id="IPR004843">
    <property type="entry name" value="Calcineurin-like_PHP"/>
</dbReference>
<dbReference type="Gene3D" id="2.60.40.380">
    <property type="entry name" value="Purple acid phosphatase-like, N-terminal"/>
    <property type="match status" value="1"/>
</dbReference>
<dbReference type="CDD" id="cd00839">
    <property type="entry name" value="MPP_PAPs"/>
    <property type="match status" value="1"/>
</dbReference>
<feature type="signal peptide" evidence="3">
    <location>
        <begin position="1"/>
        <end position="20"/>
    </location>
</feature>
<dbReference type="SUPFAM" id="SSF49363">
    <property type="entry name" value="Purple acid phosphatase, N-terminal domain"/>
    <property type="match status" value="1"/>
</dbReference>
<dbReference type="PANTHER" id="PTHR45867">
    <property type="entry name" value="PURPLE ACID PHOSPHATASE"/>
    <property type="match status" value="1"/>
</dbReference>
<dbReference type="HOGENOM" id="CLU_013387_2_2_1"/>
<evidence type="ECO:0000256" key="4">
    <source>
        <dbReference type="SAM" id="MobiDB-lite"/>
    </source>
</evidence>
<feature type="chain" id="PRO_5005136858" description="Purple acid phosphatase" evidence="3">
    <location>
        <begin position="21"/>
        <end position="584"/>
    </location>
</feature>
<evidence type="ECO:0000259" key="5">
    <source>
        <dbReference type="PROSITE" id="PS50853"/>
    </source>
</evidence>
<feature type="region of interest" description="Disordered" evidence="4">
    <location>
        <begin position="26"/>
        <end position="50"/>
    </location>
</feature>
<dbReference type="EMBL" id="ALBS01000229">
    <property type="protein sequence ID" value="EJT47775.1"/>
    <property type="molecule type" value="Genomic_DNA"/>
</dbReference>
<dbReference type="InterPro" id="IPR025733">
    <property type="entry name" value="PAPs_C"/>
</dbReference>
<dbReference type="GeneID" id="25986863"/>
<dbReference type="InterPro" id="IPR029052">
    <property type="entry name" value="Metallo-depent_PP-like"/>
</dbReference>
<dbReference type="AlphaFoldDB" id="J4UAJ1"/>
<evidence type="ECO:0000256" key="3">
    <source>
        <dbReference type="RuleBase" id="RU361203"/>
    </source>
</evidence>
<comment type="similarity">
    <text evidence="3">Belongs to the metallophosphoesterase superfamily. Purple acid phosphatase family.</text>
</comment>
<dbReference type="InterPro" id="IPR041792">
    <property type="entry name" value="MPP_PAP"/>
</dbReference>
<reference evidence="6 7" key="1">
    <citation type="journal article" date="2012" name="Eukaryot. Cell">
        <title>Draft genome sequence of CBS 2479, the standard type strain of Trichosporon asahii.</title>
        <authorList>
            <person name="Yang R.Y."/>
            <person name="Li H.T."/>
            <person name="Zhu H."/>
            <person name="Zhou G.P."/>
            <person name="Wang M."/>
            <person name="Wang L."/>
        </authorList>
    </citation>
    <scope>NUCLEOTIDE SEQUENCE [LARGE SCALE GENOMIC DNA]</scope>
    <source>
        <strain evidence="7">ATCC 90039 / CBS 2479 / JCM 2466 / KCTC 7840 / NCYC 2677 / UAMH 7654</strain>
    </source>
</reference>
<dbReference type="Pfam" id="PF14008">
    <property type="entry name" value="Metallophos_C"/>
    <property type="match status" value="1"/>
</dbReference>
<dbReference type="GO" id="GO:0046872">
    <property type="term" value="F:metal ion binding"/>
    <property type="evidence" value="ECO:0007669"/>
    <property type="project" value="InterPro"/>
</dbReference>
<dbReference type="KEGG" id="tasa:A1Q1_03350"/>
<evidence type="ECO:0000256" key="1">
    <source>
        <dbReference type="ARBA" id="ARBA00022729"/>
    </source>
</evidence>
<dbReference type="InterPro" id="IPR008963">
    <property type="entry name" value="Purple_acid_Pase-like_N"/>
</dbReference>
<comment type="catalytic activity">
    <reaction evidence="3">
        <text>a phosphate monoester + H2O = an alcohol + phosphate</text>
        <dbReference type="Rhea" id="RHEA:15017"/>
        <dbReference type="ChEBI" id="CHEBI:15377"/>
        <dbReference type="ChEBI" id="CHEBI:30879"/>
        <dbReference type="ChEBI" id="CHEBI:43474"/>
        <dbReference type="ChEBI" id="CHEBI:67140"/>
        <dbReference type="EC" id="3.1.3.2"/>
    </reaction>
</comment>
<dbReference type="SUPFAM" id="SSF56300">
    <property type="entry name" value="Metallo-dependent phosphatases"/>
    <property type="match status" value="1"/>
</dbReference>
<gene>
    <name evidence="6" type="ORF">A1Q1_03350</name>
</gene>
<evidence type="ECO:0000256" key="2">
    <source>
        <dbReference type="ARBA" id="ARBA00023180"/>
    </source>
</evidence>
<keyword evidence="1 3" id="KW-0732">Signal</keyword>
<dbReference type="Gene3D" id="3.60.21.10">
    <property type="match status" value="1"/>
</dbReference>
<dbReference type="OrthoDB" id="45007at2759"/>